<evidence type="ECO:0000313" key="3">
    <source>
        <dbReference type="Proteomes" id="UP001247805"/>
    </source>
</evidence>
<protein>
    <submittedName>
        <fullName evidence="2">Transporter substrate-binding domain-containing protein</fullName>
    </submittedName>
</protein>
<gene>
    <name evidence="2" type="ORF">RS130_20500</name>
</gene>
<comment type="caution">
    <text evidence="2">The sequence shown here is derived from an EMBL/GenBank/DDBJ whole genome shotgun (WGS) entry which is preliminary data.</text>
</comment>
<dbReference type="Pfam" id="PF00497">
    <property type="entry name" value="SBP_bac_3"/>
    <property type="match status" value="1"/>
</dbReference>
<keyword evidence="3" id="KW-1185">Reference proteome</keyword>
<sequence length="243" mass="28106">MYRILLLLIVPFFAISADTLTIMSGIHKPPYVIQDKESGFEIELVRMIVKEMGKTAVFHYVNYGRASKMLYMNDVDGVMSTNDKVFSDRSVLTHPYIQYQNVAVSLAENNFKVDTISDLSTHSIASFQLAHKVLGTEFNEAAMSSPMFVQMSDQSKQPEMLFRKRIDFVVMERQIFYTLAEQSEWSRELDKVRIHSVFPVSDYSMAFKEVKNVALFNTALKVVLKSKQYEQLKRKYGFHSNLY</sequence>
<dbReference type="Gene3D" id="3.40.190.10">
    <property type="entry name" value="Periplasmic binding protein-like II"/>
    <property type="match status" value="2"/>
</dbReference>
<proteinExistence type="predicted"/>
<dbReference type="Proteomes" id="UP001247805">
    <property type="component" value="Unassembled WGS sequence"/>
</dbReference>
<evidence type="ECO:0000259" key="1">
    <source>
        <dbReference type="Pfam" id="PF00497"/>
    </source>
</evidence>
<organism evidence="2 3">
    <name type="scientific">Paraglaciecola aquimarina</name>
    <dbReference type="NCBI Taxonomy" id="1235557"/>
    <lineage>
        <taxon>Bacteria</taxon>
        <taxon>Pseudomonadati</taxon>
        <taxon>Pseudomonadota</taxon>
        <taxon>Gammaproteobacteria</taxon>
        <taxon>Alteromonadales</taxon>
        <taxon>Alteromonadaceae</taxon>
        <taxon>Paraglaciecola</taxon>
    </lineage>
</organism>
<dbReference type="InterPro" id="IPR001638">
    <property type="entry name" value="Solute-binding_3/MltF_N"/>
</dbReference>
<dbReference type="RefSeq" id="WP_316027467.1">
    <property type="nucleotide sequence ID" value="NZ_JAWDIO010000002.1"/>
</dbReference>
<feature type="domain" description="Solute-binding protein family 3/N-terminal" evidence="1">
    <location>
        <begin position="22"/>
        <end position="237"/>
    </location>
</feature>
<reference evidence="2 3" key="1">
    <citation type="submission" date="2023-10" db="EMBL/GenBank/DDBJ databases">
        <title>Glaciecola aquimarina strain GGW-M5 nov., isolated from a coastal seawater.</title>
        <authorList>
            <person name="Bayburt H."/>
            <person name="Kim J.M."/>
            <person name="Choi B.J."/>
            <person name="Jeon C.O."/>
        </authorList>
    </citation>
    <scope>NUCLEOTIDE SEQUENCE [LARGE SCALE GENOMIC DNA]</scope>
    <source>
        <strain evidence="2 3">KCTC 32108</strain>
    </source>
</reference>
<evidence type="ECO:0000313" key="2">
    <source>
        <dbReference type="EMBL" id="MDU0355953.1"/>
    </source>
</evidence>
<name>A0ABU3T118_9ALTE</name>
<accession>A0ABU3T118</accession>
<dbReference type="SUPFAM" id="SSF53850">
    <property type="entry name" value="Periplasmic binding protein-like II"/>
    <property type="match status" value="1"/>
</dbReference>
<dbReference type="EMBL" id="JAWDIO010000002">
    <property type="protein sequence ID" value="MDU0355953.1"/>
    <property type="molecule type" value="Genomic_DNA"/>
</dbReference>